<evidence type="ECO:0000313" key="3">
    <source>
        <dbReference type="Proteomes" id="UP001269081"/>
    </source>
</evidence>
<dbReference type="SUPFAM" id="SSF53335">
    <property type="entry name" value="S-adenosyl-L-methionine-dependent methyltransferases"/>
    <property type="match status" value="1"/>
</dbReference>
<dbReference type="GO" id="GO:0008168">
    <property type="term" value="F:methyltransferase activity"/>
    <property type="evidence" value="ECO:0007669"/>
    <property type="project" value="UniProtKB-KW"/>
</dbReference>
<dbReference type="Proteomes" id="UP001269081">
    <property type="component" value="Unassembled WGS sequence"/>
</dbReference>
<dbReference type="Pfam" id="PF13649">
    <property type="entry name" value="Methyltransf_25"/>
    <property type="match status" value="1"/>
</dbReference>
<comment type="caution">
    <text evidence="2">The sequence shown here is derived from an EMBL/GenBank/DDBJ whole genome shotgun (WGS) entry which is preliminary data.</text>
</comment>
<proteinExistence type="predicted"/>
<protein>
    <submittedName>
        <fullName evidence="2">SAM-dependent methyltransferase</fullName>
    </submittedName>
</protein>
<dbReference type="GO" id="GO:0032259">
    <property type="term" value="P:methylation"/>
    <property type="evidence" value="ECO:0007669"/>
    <property type="project" value="UniProtKB-KW"/>
</dbReference>
<dbReference type="InterPro" id="IPR029063">
    <property type="entry name" value="SAM-dependent_MTases_sf"/>
</dbReference>
<sequence length="211" mass="24119">MNSNWEKHYQKVQEKNLTPSATLVKAMDLFDEEKIDYLVASDLGCGTGVDTIALIKSGWEVIAIDRQTQSIEELKKNAPEKYATKLSIITGDFESVSLPDVSLVNASFSLPFCHPENFNSLWKKVVHSILPNGRFTGHFFGVNDSWSTDPNKTFHTKEQVLNLFTEFDLEYFEEVEKAGRTILGEEKNWHVFHIVSKKKSQSQFHKNYNPS</sequence>
<keyword evidence="2" id="KW-0808">Transferase</keyword>
<dbReference type="Gene3D" id="3.40.50.150">
    <property type="entry name" value="Vaccinia Virus protein VP39"/>
    <property type="match status" value="1"/>
</dbReference>
<dbReference type="EMBL" id="JAVDWQ010000012">
    <property type="protein sequence ID" value="MDR7211434.1"/>
    <property type="molecule type" value="Genomic_DNA"/>
</dbReference>
<feature type="domain" description="Methyltransferase" evidence="1">
    <location>
        <begin position="42"/>
        <end position="133"/>
    </location>
</feature>
<keyword evidence="2" id="KW-0489">Methyltransferase</keyword>
<reference evidence="2 3" key="1">
    <citation type="submission" date="2023-07" db="EMBL/GenBank/DDBJ databases">
        <title>Sorghum-associated microbial communities from plants grown in Nebraska, USA.</title>
        <authorList>
            <person name="Schachtman D."/>
        </authorList>
    </citation>
    <scope>NUCLEOTIDE SEQUENCE [LARGE SCALE GENOMIC DNA]</scope>
    <source>
        <strain evidence="2 3">4129</strain>
    </source>
</reference>
<accession>A0ABU1YB38</accession>
<gene>
    <name evidence="2" type="ORF">J2W48_003388</name>
</gene>
<dbReference type="RefSeq" id="WP_310282792.1">
    <property type="nucleotide sequence ID" value="NZ_JAVDWQ010000012.1"/>
</dbReference>
<evidence type="ECO:0000313" key="2">
    <source>
        <dbReference type="EMBL" id="MDR7211434.1"/>
    </source>
</evidence>
<keyword evidence="3" id="KW-1185">Reference proteome</keyword>
<dbReference type="CDD" id="cd02440">
    <property type="entry name" value="AdoMet_MTases"/>
    <property type="match status" value="1"/>
</dbReference>
<organism evidence="2 3">
    <name type="scientific">Flavobacterium piscis</name>
    <dbReference type="NCBI Taxonomy" id="1114874"/>
    <lineage>
        <taxon>Bacteria</taxon>
        <taxon>Pseudomonadati</taxon>
        <taxon>Bacteroidota</taxon>
        <taxon>Flavobacteriia</taxon>
        <taxon>Flavobacteriales</taxon>
        <taxon>Flavobacteriaceae</taxon>
        <taxon>Flavobacterium</taxon>
    </lineage>
</organism>
<evidence type="ECO:0000259" key="1">
    <source>
        <dbReference type="Pfam" id="PF13649"/>
    </source>
</evidence>
<dbReference type="InterPro" id="IPR041698">
    <property type="entry name" value="Methyltransf_25"/>
</dbReference>
<name>A0ABU1YB38_9FLAO</name>